<dbReference type="OrthoDB" id="4851849at2759"/>
<evidence type="ECO:0000256" key="2">
    <source>
        <dbReference type="ARBA" id="ARBA00022771"/>
    </source>
</evidence>
<evidence type="ECO:0000313" key="6">
    <source>
        <dbReference type="EMBL" id="KDR84133.1"/>
    </source>
</evidence>
<accession>A0A067TYK3</accession>
<protein>
    <recommendedName>
        <fullName evidence="5">MYND-type domain-containing protein</fullName>
    </recommendedName>
</protein>
<dbReference type="Gene3D" id="6.10.140.2220">
    <property type="match status" value="1"/>
</dbReference>
<sequence length="403" mass="46586">MAHLCASCHEPTGRRCAGCWKVWYCGNRCQENDWFIHLFDCKSKDQITTADHLYRATVEDKIPSDEQTKHDYGFTRAYTSQNHLRLLGIYIGLMNSSLLSVKARTLHKWRIGGTLVQNIISQYQSLPPTNQVGCFPWFLENHWWIFDGKLEPRVEDAETLKIEAETLLTKGWLYSGGVPTDTTTQIKKVTAKWPKEKKTCMLFCGLILLGTTRPNPSIDSWKQFGFCTCDSKYEEVELAHLYQRLLHFCTFQEFFSAYETSGLAGLFMSKGLESEFSRFPYLKRLLENSPHMFDSVWELKRLVVQSDNWPNQINPAVFADYGFGNCKTEEEINDLKAIYKEYFLGPKKCPPALHLACIQGNLFNYVSTFVVLKNKKEKKKYRRLMKNPYSPSSTNEMAMAIPL</sequence>
<dbReference type="PROSITE" id="PS50865">
    <property type="entry name" value="ZF_MYND_2"/>
    <property type="match status" value="1"/>
</dbReference>
<dbReference type="EMBL" id="KL142368">
    <property type="protein sequence ID" value="KDR84133.1"/>
    <property type="molecule type" value="Genomic_DNA"/>
</dbReference>
<dbReference type="Pfam" id="PF01753">
    <property type="entry name" value="zf-MYND"/>
    <property type="match status" value="1"/>
</dbReference>
<evidence type="ECO:0000313" key="7">
    <source>
        <dbReference type="Proteomes" id="UP000027222"/>
    </source>
</evidence>
<keyword evidence="2 4" id="KW-0863">Zinc-finger</keyword>
<keyword evidence="7" id="KW-1185">Reference proteome</keyword>
<dbReference type="GO" id="GO:0008270">
    <property type="term" value="F:zinc ion binding"/>
    <property type="evidence" value="ECO:0007669"/>
    <property type="project" value="UniProtKB-KW"/>
</dbReference>
<evidence type="ECO:0000256" key="4">
    <source>
        <dbReference type="PROSITE-ProRule" id="PRU00134"/>
    </source>
</evidence>
<reference evidence="7" key="1">
    <citation type="journal article" date="2014" name="Proc. Natl. Acad. Sci. U.S.A.">
        <title>Extensive sampling of basidiomycete genomes demonstrates inadequacy of the white-rot/brown-rot paradigm for wood decay fungi.</title>
        <authorList>
            <person name="Riley R."/>
            <person name="Salamov A.A."/>
            <person name="Brown D.W."/>
            <person name="Nagy L.G."/>
            <person name="Floudas D."/>
            <person name="Held B.W."/>
            <person name="Levasseur A."/>
            <person name="Lombard V."/>
            <person name="Morin E."/>
            <person name="Otillar R."/>
            <person name="Lindquist E.A."/>
            <person name="Sun H."/>
            <person name="LaButti K.M."/>
            <person name="Schmutz J."/>
            <person name="Jabbour D."/>
            <person name="Luo H."/>
            <person name="Baker S.E."/>
            <person name="Pisabarro A.G."/>
            <person name="Walton J.D."/>
            <person name="Blanchette R.A."/>
            <person name="Henrissat B."/>
            <person name="Martin F."/>
            <person name="Cullen D."/>
            <person name="Hibbett D.S."/>
            <person name="Grigoriev I.V."/>
        </authorList>
    </citation>
    <scope>NUCLEOTIDE SEQUENCE [LARGE SCALE GENOMIC DNA]</scope>
    <source>
        <strain evidence="7">CBS 339.88</strain>
    </source>
</reference>
<feature type="domain" description="MYND-type" evidence="5">
    <location>
        <begin position="5"/>
        <end position="41"/>
    </location>
</feature>
<gene>
    <name evidence="6" type="ORF">GALMADRAFT_700408</name>
</gene>
<dbReference type="AlphaFoldDB" id="A0A067TYK3"/>
<evidence type="ECO:0000256" key="1">
    <source>
        <dbReference type="ARBA" id="ARBA00022723"/>
    </source>
</evidence>
<dbReference type="STRING" id="685588.A0A067TYK3"/>
<dbReference type="HOGENOM" id="CLU_041565_1_0_1"/>
<dbReference type="InterPro" id="IPR002893">
    <property type="entry name" value="Znf_MYND"/>
</dbReference>
<evidence type="ECO:0000256" key="3">
    <source>
        <dbReference type="ARBA" id="ARBA00022833"/>
    </source>
</evidence>
<proteinExistence type="predicted"/>
<dbReference type="SUPFAM" id="SSF144232">
    <property type="entry name" value="HIT/MYND zinc finger-like"/>
    <property type="match status" value="1"/>
</dbReference>
<dbReference type="Proteomes" id="UP000027222">
    <property type="component" value="Unassembled WGS sequence"/>
</dbReference>
<keyword evidence="3" id="KW-0862">Zinc</keyword>
<evidence type="ECO:0000259" key="5">
    <source>
        <dbReference type="PROSITE" id="PS50865"/>
    </source>
</evidence>
<keyword evidence="1" id="KW-0479">Metal-binding</keyword>
<name>A0A067TYK3_GALM3</name>
<organism evidence="6 7">
    <name type="scientific">Galerina marginata (strain CBS 339.88)</name>
    <dbReference type="NCBI Taxonomy" id="685588"/>
    <lineage>
        <taxon>Eukaryota</taxon>
        <taxon>Fungi</taxon>
        <taxon>Dikarya</taxon>
        <taxon>Basidiomycota</taxon>
        <taxon>Agaricomycotina</taxon>
        <taxon>Agaricomycetes</taxon>
        <taxon>Agaricomycetidae</taxon>
        <taxon>Agaricales</taxon>
        <taxon>Agaricineae</taxon>
        <taxon>Strophariaceae</taxon>
        <taxon>Galerina</taxon>
    </lineage>
</organism>